<keyword evidence="1" id="KW-0732">Signal</keyword>
<proteinExistence type="predicted"/>
<accession>A0A540X1M0</accession>
<dbReference type="OrthoDB" id="5383467at2"/>
<evidence type="ECO:0000313" key="2">
    <source>
        <dbReference type="EMBL" id="TQF15167.1"/>
    </source>
</evidence>
<keyword evidence="3" id="KW-1185">Reference proteome</keyword>
<name>A0A540X1M0_9BACT</name>
<organism evidence="2 3">
    <name type="scientific">Myxococcus llanfairpwllgwyngyllgogerychwyrndrobwllllantysiliogogogochensis</name>
    <dbReference type="NCBI Taxonomy" id="2590453"/>
    <lineage>
        <taxon>Bacteria</taxon>
        <taxon>Pseudomonadati</taxon>
        <taxon>Myxococcota</taxon>
        <taxon>Myxococcia</taxon>
        <taxon>Myxococcales</taxon>
        <taxon>Cystobacterineae</taxon>
        <taxon>Myxococcaceae</taxon>
        <taxon>Myxococcus</taxon>
    </lineage>
</organism>
<dbReference type="PROSITE" id="PS51257">
    <property type="entry name" value="PROKAR_LIPOPROTEIN"/>
    <property type="match status" value="1"/>
</dbReference>
<comment type="caution">
    <text evidence="2">The sequence shown here is derived from an EMBL/GenBank/DDBJ whole genome shotgun (WGS) entry which is preliminary data.</text>
</comment>
<dbReference type="AlphaFoldDB" id="A0A540X1M0"/>
<feature type="chain" id="PRO_5021933347" description="Lipoprotein" evidence="1">
    <location>
        <begin position="24"/>
        <end position="96"/>
    </location>
</feature>
<sequence length="96" mass="10264">MRNWLKGLMVTGALLAGCGGTEAGTDEPAAQPAPEHGQVQGMLYPAYDEALHCVVRTSSVRCGSGMNMYAYWDASVGYYIERNICSGRGGPIICPY</sequence>
<dbReference type="Proteomes" id="UP000315369">
    <property type="component" value="Unassembled WGS sequence"/>
</dbReference>
<feature type="signal peptide" evidence="1">
    <location>
        <begin position="1"/>
        <end position="23"/>
    </location>
</feature>
<protein>
    <recommendedName>
        <fullName evidence="4">Lipoprotein</fullName>
    </recommendedName>
</protein>
<evidence type="ECO:0000256" key="1">
    <source>
        <dbReference type="SAM" id="SignalP"/>
    </source>
</evidence>
<gene>
    <name evidence="2" type="ORF">FJV41_14800</name>
</gene>
<dbReference type="EMBL" id="VIFM01000049">
    <property type="protein sequence ID" value="TQF15167.1"/>
    <property type="molecule type" value="Genomic_DNA"/>
</dbReference>
<reference evidence="2 3" key="1">
    <citation type="submission" date="2019-06" db="EMBL/GenBank/DDBJ databases">
        <authorList>
            <person name="Livingstone P."/>
            <person name="Whitworth D."/>
        </authorList>
    </citation>
    <scope>NUCLEOTIDE SEQUENCE [LARGE SCALE GENOMIC DNA]</scope>
    <source>
        <strain evidence="2 3">AM401</strain>
    </source>
</reference>
<dbReference type="RefSeq" id="WP_141643122.1">
    <property type="nucleotide sequence ID" value="NZ_VIFM01000049.1"/>
</dbReference>
<evidence type="ECO:0000313" key="3">
    <source>
        <dbReference type="Proteomes" id="UP000315369"/>
    </source>
</evidence>
<evidence type="ECO:0008006" key="4">
    <source>
        <dbReference type="Google" id="ProtNLM"/>
    </source>
</evidence>